<reference evidence="13 14" key="1">
    <citation type="journal article" date="2011" name="Front. Microbiol.">
        <title>Genomic signatures of strain selection and enhancement in Bacillus atrophaeus var. globigii, a historical biowarfare simulant.</title>
        <authorList>
            <person name="Gibbons H.S."/>
            <person name="Broomall S.M."/>
            <person name="McNew L.A."/>
            <person name="Daligault H."/>
            <person name="Chapman C."/>
            <person name="Bruce D."/>
            <person name="Karavis M."/>
            <person name="Krepps M."/>
            <person name="McGregor P.A."/>
            <person name="Hong C."/>
            <person name="Park K.H."/>
            <person name="Akmal A."/>
            <person name="Feldman A."/>
            <person name="Lin J.S."/>
            <person name="Chang W.E."/>
            <person name="Higgs B.W."/>
            <person name="Demirev P."/>
            <person name="Lindquist J."/>
            <person name="Liem A."/>
            <person name="Fochler E."/>
            <person name="Read T.D."/>
            <person name="Tapia R."/>
            <person name="Johnson S."/>
            <person name="Bishop-Lilly K.A."/>
            <person name="Detter C."/>
            <person name="Han C."/>
            <person name="Sozhamannan S."/>
            <person name="Rosenzweig C.N."/>
            <person name="Skowronski E.W."/>
        </authorList>
    </citation>
    <scope>NUCLEOTIDE SEQUENCE [LARGE SCALE GENOMIC DNA]</scope>
    <source>
        <strain evidence="13 14">AIT1</strain>
    </source>
</reference>
<dbReference type="PROSITE" id="PS50861">
    <property type="entry name" value="AA_TRNA_LIGASE_II_GLYAB"/>
    <property type="match status" value="1"/>
</dbReference>
<comment type="subcellular location">
    <subcellularLocation>
        <location evidence="1 11">Cytoplasm</location>
    </subcellularLocation>
</comment>
<comment type="catalytic activity">
    <reaction evidence="10 11">
        <text>tRNA(Gly) + glycine + ATP = glycyl-tRNA(Gly) + AMP + diphosphate</text>
        <dbReference type="Rhea" id="RHEA:16013"/>
        <dbReference type="Rhea" id="RHEA-COMP:9664"/>
        <dbReference type="Rhea" id="RHEA-COMP:9683"/>
        <dbReference type="ChEBI" id="CHEBI:30616"/>
        <dbReference type="ChEBI" id="CHEBI:33019"/>
        <dbReference type="ChEBI" id="CHEBI:57305"/>
        <dbReference type="ChEBI" id="CHEBI:78442"/>
        <dbReference type="ChEBI" id="CHEBI:78522"/>
        <dbReference type="ChEBI" id="CHEBI:456215"/>
        <dbReference type="EC" id="6.1.1.14"/>
    </reaction>
</comment>
<dbReference type="InterPro" id="IPR015944">
    <property type="entry name" value="Gly-tRNA-synth_bsu"/>
</dbReference>
<dbReference type="Pfam" id="PF05746">
    <property type="entry name" value="DALR_1"/>
    <property type="match status" value="1"/>
</dbReference>
<sequence length="691" mass="75709">MSTTANLLIELGTEELPPKSLKALSDSFTQSITDQLTGLSIAFGKVESFATPRRIAVLVSHVQRQQDDEQVDKRGPAIAAAFDAEGNPTKAALGWARGVGIDVADAERLVTDKGEWLLHKAIVPGKDLQDLLPQVVQQAAKQLPVPKTMRWGEGEFAFIRPLKRLTVMLDDTLVPMSLFGVQSSNRLLGHRFHSQGDVELTKASDYPEALKQAYVIASFAERRQLVKEHAQALAADINATPVWDEDLLDEVASLVEWPVALLAAFDEAFLDVPKEALIYTMKDDQRYFPLVDSEGNLLAKFIFITNIESKNPDLVVAGNEKVIRPRLADAEFFYTNDKKVSLASRIEKLDSVLFQKELGSIGDKARRISQVAGNIANQLGADAAIATRAGLLAKADLVSHMVMEFPEVQGVMGMHYARHDGEPEGVALAIEAHYRPRFAGDTLPSTTEGAAVAIADKLDTLVGIFAIGQTPRGDRDPFGLRRAAIGLLRMLVELELDLDFKAIIAHAAGAYASTIQVSEETQDEIFNFLLGRFRAWYQEQGIAVDVIQSVLARRPQKALDFDRRVKAVTEFVRLPEAEALAAANKRVSNILAKSDTANLTEINTALLQEEAEKALYDALNGLQSTVETGVASGNYNAVLSQLAHLRSPIDNFFNEVMVNADEPAIRTNRLALLTKLRNQFLAVADISLLQS</sequence>
<dbReference type="SUPFAM" id="SSF109604">
    <property type="entry name" value="HD-domain/PDEase-like"/>
    <property type="match status" value="1"/>
</dbReference>
<dbReference type="Gene3D" id="1.10.730.10">
    <property type="entry name" value="Isoleucyl-tRNA Synthetase, Domain 1"/>
    <property type="match status" value="1"/>
</dbReference>
<keyword evidence="6 11" id="KW-0547">Nucleotide-binding</keyword>
<dbReference type="AlphaFoldDB" id="A0A432X8F1"/>
<evidence type="ECO:0000313" key="14">
    <source>
        <dbReference type="Proteomes" id="UP000286976"/>
    </source>
</evidence>
<evidence type="ECO:0000256" key="5">
    <source>
        <dbReference type="ARBA" id="ARBA00022598"/>
    </source>
</evidence>
<dbReference type="InterPro" id="IPR006194">
    <property type="entry name" value="Gly-tRNA-synth_heterodimer"/>
</dbReference>
<evidence type="ECO:0000256" key="9">
    <source>
        <dbReference type="ARBA" id="ARBA00023146"/>
    </source>
</evidence>
<dbReference type="GO" id="GO:0005524">
    <property type="term" value="F:ATP binding"/>
    <property type="evidence" value="ECO:0007669"/>
    <property type="project" value="UniProtKB-UniRule"/>
</dbReference>
<evidence type="ECO:0000256" key="8">
    <source>
        <dbReference type="ARBA" id="ARBA00022917"/>
    </source>
</evidence>
<proteinExistence type="inferred from homology"/>
<dbReference type="SUPFAM" id="SSF47323">
    <property type="entry name" value="Anticodon-binding domain of a subclass of class I aminoacyl-tRNA synthetases"/>
    <property type="match status" value="1"/>
</dbReference>
<feature type="domain" description="DALR anticodon binding" evidence="12">
    <location>
        <begin position="586"/>
        <end position="686"/>
    </location>
</feature>
<dbReference type="Pfam" id="PF02092">
    <property type="entry name" value="tRNA_synt_2f"/>
    <property type="match status" value="1"/>
</dbReference>
<evidence type="ECO:0000256" key="4">
    <source>
        <dbReference type="ARBA" id="ARBA00022490"/>
    </source>
</evidence>
<dbReference type="EC" id="6.1.1.14" evidence="11"/>
<dbReference type="NCBIfam" id="TIGR00211">
    <property type="entry name" value="glyS"/>
    <property type="match status" value="1"/>
</dbReference>
<dbReference type="PANTHER" id="PTHR30075">
    <property type="entry name" value="GLYCYL-TRNA SYNTHETASE"/>
    <property type="match status" value="1"/>
</dbReference>
<evidence type="ECO:0000313" key="13">
    <source>
        <dbReference type="EMBL" id="RUO43683.1"/>
    </source>
</evidence>
<comment type="caution">
    <text evidence="13">The sequence shown here is derived from an EMBL/GenBank/DDBJ whole genome shotgun (WGS) entry which is preliminary data.</text>
</comment>
<evidence type="ECO:0000256" key="6">
    <source>
        <dbReference type="ARBA" id="ARBA00022741"/>
    </source>
</evidence>
<keyword evidence="5 11" id="KW-0436">Ligase</keyword>
<keyword evidence="9 11" id="KW-0030">Aminoacyl-tRNA synthetase</keyword>
<keyword evidence="14" id="KW-1185">Reference proteome</keyword>
<dbReference type="OrthoDB" id="9775440at2"/>
<evidence type="ECO:0000256" key="7">
    <source>
        <dbReference type="ARBA" id="ARBA00022840"/>
    </source>
</evidence>
<comment type="subunit">
    <text evidence="3 11">Tetramer of two alpha and two beta subunits.</text>
</comment>
<dbReference type="InterPro" id="IPR008909">
    <property type="entry name" value="DALR_anticod-bd"/>
</dbReference>
<accession>A0A432X8F1</accession>
<dbReference type="InterPro" id="IPR009080">
    <property type="entry name" value="tRNAsynth_Ia_anticodon-bd"/>
</dbReference>
<dbReference type="GO" id="GO:0005829">
    <property type="term" value="C:cytosol"/>
    <property type="evidence" value="ECO:0007669"/>
    <property type="project" value="TreeGrafter"/>
</dbReference>
<keyword evidence="7 11" id="KW-0067">ATP-binding</keyword>
<dbReference type="GO" id="GO:0004820">
    <property type="term" value="F:glycine-tRNA ligase activity"/>
    <property type="evidence" value="ECO:0007669"/>
    <property type="project" value="UniProtKB-UniRule"/>
</dbReference>
<dbReference type="PRINTS" id="PR01045">
    <property type="entry name" value="TRNASYNTHGB"/>
</dbReference>
<dbReference type="EMBL" id="PIPQ01000001">
    <property type="protein sequence ID" value="RUO43683.1"/>
    <property type="molecule type" value="Genomic_DNA"/>
</dbReference>
<evidence type="ECO:0000259" key="12">
    <source>
        <dbReference type="SMART" id="SM00836"/>
    </source>
</evidence>
<keyword evidence="8 11" id="KW-0648">Protein biosynthesis</keyword>
<dbReference type="HAMAP" id="MF_00255">
    <property type="entry name" value="Gly_tRNA_synth_beta"/>
    <property type="match status" value="1"/>
</dbReference>
<dbReference type="GO" id="GO:0006426">
    <property type="term" value="P:glycyl-tRNA aminoacylation"/>
    <property type="evidence" value="ECO:0007669"/>
    <property type="project" value="UniProtKB-UniRule"/>
</dbReference>
<protein>
    <recommendedName>
        <fullName evidence="11">Glycine--tRNA ligase beta subunit</fullName>
        <ecNumber evidence="11">6.1.1.14</ecNumber>
    </recommendedName>
    <alternativeName>
        <fullName evidence="11">Glycyl-tRNA synthetase beta subunit</fullName>
        <shortName evidence="11">GlyRS</shortName>
    </alternativeName>
</protein>
<comment type="similarity">
    <text evidence="2 11">Belongs to the class-II aminoacyl-tRNA synthetase family.</text>
</comment>
<name>A0A432X8F1_9GAMM</name>
<organism evidence="13 14">
    <name type="scientific">Aliidiomarina taiwanensis</name>
    <dbReference type="NCBI Taxonomy" id="946228"/>
    <lineage>
        <taxon>Bacteria</taxon>
        <taxon>Pseudomonadati</taxon>
        <taxon>Pseudomonadota</taxon>
        <taxon>Gammaproteobacteria</taxon>
        <taxon>Alteromonadales</taxon>
        <taxon>Idiomarinaceae</taxon>
        <taxon>Aliidiomarina</taxon>
    </lineage>
</organism>
<gene>
    <name evidence="11" type="primary">glyS</name>
    <name evidence="13" type="ORF">CWE15_00325</name>
</gene>
<dbReference type="RefSeq" id="WP_126756077.1">
    <property type="nucleotide sequence ID" value="NZ_PIPQ01000001.1"/>
</dbReference>
<dbReference type="GO" id="GO:0006420">
    <property type="term" value="P:arginyl-tRNA aminoacylation"/>
    <property type="evidence" value="ECO:0007669"/>
    <property type="project" value="InterPro"/>
</dbReference>
<evidence type="ECO:0000256" key="3">
    <source>
        <dbReference type="ARBA" id="ARBA00011209"/>
    </source>
</evidence>
<evidence type="ECO:0000256" key="2">
    <source>
        <dbReference type="ARBA" id="ARBA00008226"/>
    </source>
</evidence>
<keyword evidence="4 11" id="KW-0963">Cytoplasm</keyword>
<dbReference type="SMART" id="SM00836">
    <property type="entry name" value="DALR_1"/>
    <property type="match status" value="1"/>
</dbReference>
<dbReference type="Proteomes" id="UP000286976">
    <property type="component" value="Unassembled WGS sequence"/>
</dbReference>
<dbReference type="PANTHER" id="PTHR30075:SF2">
    <property type="entry name" value="GLYCINE--TRNA LIGASE, CHLOROPLASTIC_MITOCHONDRIAL 2"/>
    <property type="match status" value="1"/>
</dbReference>
<dbReference type="GO" id="GO:0004814">
    <property type="term" value="F:arginine-tRNA ligase activity"/>
    <property type="evidence" value="ECO:0007669"/>
    <property type="project" value="InterPro"/>
</dbReference>
<evidence type="ECO:0000256" key="11">
    <source>
        <dbReference type="HAMAP-Rule" id="MF_00255"/>
    </source>
</evidence>
<evidence type="ECO:0000256" key="10">
    <source>
        <dbReference type="ARBA" id="ARBA00047937"/>
    </source>
</evidence>
<evidence type="ECO:0000256" key="1">
    <source>
        <dbReference type="ARBA" id="ARBA00004496"/>
    </source>
</evidence>